<protein>
    <submittedName>
        <fullName evidence="1">Uncharacterized protein</fullName>
    </submittedName>
</protein>
<sequence length="263" mass="27366">MNGRTGPDPVRVAVGAAATVGDGIRRMLLFGVDAARRLPGVDPALVALEARGAETLRAGDEIADRLLRAVVRRVVSAALDEVDITAVVRDHVDLDAVAEGVDVERIVGRVDLDAIAARVDIAPILDRVDIDAVAERVDVGAIIDRVDLDAVAATIDVGAIIDRVDLDAVAATIDVGAIIDRVDLDAVAATIDVDAIIGRVDLIGLANAVIEGVDLPTIIRESTGSMSTEAMRGVRSQGMHADDAVSGFVGRLFGRAEIPEEPA</sequence>
<dbReference type="EMBL" id="CP106982">
    <property type="protein sequence ID" value="UYF95782.1"/>
    <property type="molecule type" value="Genomic_DNA"/>
</dbReference>
<accession>A0AA46PRI6</accession>
<dbReference type="KEGG" id="rav:AAT18_20215"/>
<dbReference type="GeneID" id="83620451"/>
<proteinExistence type="predicted"/>
<reference evidence="1" key="1">
    <citation type="submission" date="2022-09" db="EMBL/GenBank/DDBJ databases">
        <title>The genome sequence of Rhodococcus aetherivorans N1.</title>
        <authorList>
            <person name="Jiang W."/>
        </authorList>
    </citation>
    <scope>NUCLEOTIDE SEQUENCE</scope>
    <source>
        <strain evidence="1">N1</strain>
    </source>
</reference>
<evidence type="ECO:0000313" key="1">
    <source>
        <dbReference type="EMBL" id="UYF95782.1"/>
    </source>
</evidence>
<dbReference type="AlphaFoldDB" id="A0AA46PRI6"/>
<dbReference type="Proteomes" id="UP001163947">
    <property type="component" value="Chromosome"/>
</dbReference>
<evidence type="ECO:0000313" key="2">
    <source>
        <dbReference type="Proteomes" id="UP001163947"/>
    </source>
</evidence>
<organism evidence="1 2">
    <name type="scientific">Rhodococcus aetherivorans</name>
    <dbReference type="NCBI Taxonomy" id="191292"/>
    <lineage>
        <taxon>Bacteria</taxon>
        <taxon>Bacillati</taxon>
        <taxon>Actinomycetota</taxon>
        <taxon>Actinomycetes</taxon>
        <taxon>Mycobacteriales</taxon>
        <taxon>Nocardiaceae</taxon>
        <taxon>Rhodococcus</taxon>
    </lineage>
</organism>
<dbReference type="RefSeq" id="WP_043802318.1">
    <property type="nucleotide sequence ID" value="NZ_BAAAYP010000005.1"/>
</dbReference>
<name>A0AA46PRI6_9NOCA</name>
<gene>
    <name evidence="1" type="ORF">OCS65_08500</name>
</gene>